<sequence>MIKPPFKILKSHLEDAFFITIEKLYRELAEPLGSVDRFKSGRIYFLIKRRKARFSSVSLSKKCQIVFKYSSQRMLSRPHKVDIAQLMHAAPNINKEYFPTPADLQSMIQYVESADEYKRLLKRNPLVAAIMPGRGEKERPDRAIAFHFLTPADPMPKNANRHIVFAYQLLRVTDDLPEKYEVMYIGKAMDLSDRMDGHKRVQQAQSECGDDEEIYLYFFTPRFEAVESRDGMVIHQPNDYQNLGEENLVLAAEAGFINYFSPEMNVQNKSTDLSRSKALTRLKNLKYTHFISECNFDEPDFAFETMNIRKSGRHEKIYSL</sequence>
<proteinExistence type="predicted"/>
<reference evidence="1 2" key="1">
    <citation type="submission" date="2020-04" db="EMBL/GenBank/DDBJ databases">
        <authorList>
            <person name="De Canck E."/>
        </authorList>
    </citation>
    <scope>NUCLEOTIDE SEQUENCE [LARGE SCALE GENOMIC DNA]</scope>
    <source>
        <strain evidence="1 2">LMG 3328</strain>
    </source>
</reference>
<dbReference type="EMBL" id="CADILE010000010">
    <property type="protein sequence ID" value="CAB3887284.1"/>
    <property type="molecule type" value="Genomic_DNA"/>
</dbReference>
<gene>
    <name evidence="1" type="ORF">LMG3328_03603</name>
</gene>
<dbReference type="Proteomes" id="UP000494122">
    <property type="component" value="Unassembled WGS sequence"/>
</dbReference>
<evidence type="ECO:0000313" key="1">
    <source>
        <dbReference type="EMBL" id="CAB3887284.1"/>
    </source>
</evidence>
<dbReference type="AlphaFoldDB" id="A0A6S7DL94"/>
<dbReference type="RefSeq" id="WP_157810445.1">
    <property type="nucleotide sequence ID" value="NZ_CADILE010000010.1"/>
</dbReference>
<evidence type="ECO:0008006" key="3">
    <source>
        <dbReference type="Google" id="ProtNLM"/>
    </source>
</evidence>
<evidence type="ECO:0000313" key="2">
    <source>
        <dbReference type="Proteomes" id="UP000494122"/>
    </source>
</evidence>
<organism evidence="1 2">
    <name type="scientific">Achromobacter ruhlandii</name>
    <dbReference type="NCBI Taxonomy" id="72557"/>
    <lineage>
        <taxon>Bacteria</taxon>
        <taxon>Pseudomonadati</taxon>
        <taxon>Pseudomonadota</taxon>
        <taxon>Betaproteobacteria</taxon>
        <taxon>Burkholderiales</taxon>
        <taxon>Alcaligenaceae</taxon>
        <taxon>Achromobacter</taxon>
    </lineage>
</organism>
<name>A0A6S7DL94_9BURK</name>
<accession>A0A6S7DL94</accession>
<protein>
    <recommendedName>
        <fullName evidence="3">GIY-YIG domain-containing protein</fullName>
    </recommendedName>
</protein>